<keyword evidence="2" id="KW-1185">Reference proteome</keyword>
<evidence type="ECO:0000313" key="2">
    <source>
        <dbReference type="Proteomes" id="UP000321062"/>
    </source>
</evidence>
<dbReference type="Proteomes" id="UP000321062">
    <property type="component" value="Chromosome"/>
</dbReference>
<dbReference type="AlphaFoldDB" id="A0A5B9DQD6"/>
<accession>A0A5B9DQD6</accession>
<dbReference type="KEGG" id="yti:FNA67_14200"/>
<evidence type="ECO:0000313" key="1">
    <source>
        <dbReference type="EMBL" id="QEE21262.1"/>
    </source>
</evidence>
<dbReference type="OrthoDB" id="7947407at2"/>
<gene>
    <name evidence="1" type="ORF">FNA67_14200</name>
</gene>
<reference evidence="1 2" key="1">
    <citation type="journal article" date="2015" name="Int. J. Syst. Evol. Microbiol.">
        <title>Youhaiella tibetensis gen. nov., sp. nov., isolated from subsurface sediment.</title>
        <authorList>
            <person name="Wang Y.X."/>
            <person name="Huang F.Q."/>
            <person name="Nogi Y."/>
            <person name="Pang S.J."/>
            <person name="Wang P.K."/>
            <person name="Lv J."/>
        </authorList>
    </citation>
    <scope>NUCLEOTIDE SEQUENCE [LARGE SCALE GENOMIC DNA]</scope>
    <source>
        <strain evidence="2">fig4</strain>
    </source>
</reference>
<name>A0A5B9DQD6_9HYPH</name>
<proteinExistence type="predicted"/>
<organism evidence="1 2">
    <name type="scientific">Paradevosia tibetensis</name>
    <dbReference type="NCBI Taxonomy" id="1447062"/>
    <lineage>
        <taxon>Bacteria</taxon>
        <taxon>Pseudomonadati</taxon>
        <taxon>Pseudomonadota</taxon>
        <taxon>Alphaproteobacteria</taxon>
        <taxon>Hyphomicrobiales</taxon>
        <taxon>Devosiaceae</taxon>
        <taxon>Paradevosia</taxon>
    </lineage>
</organism>
<dbReference type="EMBL" id="CP041690">
    <property type="protein sequence ID" value="QEE21262.1"/>
    <property type="molecule type" value="Genomic_DNA"/>
</dbReference>
<sequence length="154" mass="16744">MSAAERLAALDDMPATELCASAEAALNELVAIMNEETTLLRAGSFRQASHLTPEKTRLAQDYVGLARSVQRQIARLREEAPVELDRLQNGHERLATQMAENLKVIASARNLTDTLLTETANVVAARERTRTYDESGTIPAVTQGSAGIAIRKTL</sequence>
<protein>
    <submittedName>
        <fullName evidence="1">Uncharacterized protein</fullName>
    </submittedName>
</protein>
<dbReference type="RefSeq" id="WP_049705782.1">
    <property type="nucleotide sequence ID" value="NZ_BMFM01000001.1"/>
</dbReference>